<dbReference type="Proteomes" id="UP000005837">
    <property type="component" value="Unassembled WGS sequence"/>
</dbReference>
<accession>C0DTY7</accession>
<evidence type="ECO:0000313" key="1">
    <source>
        <dbReference type="EMBL" id="EEG24185.1"/>
    </source>
</evidence>
<reference evidence="1 2" key="1">
    <citation type="submission" date="2009-01" db="EMBL/GenBank/DDBJ databases">
        <authorList>
            <person name="Fulton L."/>
            <person name="Clifton S."/>
            <person name="Chinwalla A.T."/>
            <person name="Mitreva M."/>
            <person name="Sodergren E."/>
            <person name="Weinstock G."/>
            <person name="Clifton S."/>
            <person name="Dooling D.J."/>
            <person name="Fulton B."/>
            <person name="Minx P."/>
            <person name="Pepin K.H."/>
            <person name="Johnson M."/>
            <person name="Bhonagiri V."/>
            <person name="Nash W.E."/>
            <person name="Mardis E.R."/>
            <person name="Wilson R.K."/>
        </authorList>
    </citation>
    <scope>NUCLEOTIDE SEQUENCE [LARGE SCALE GENOMIC DNA]</scope>
    <source>
        <strain evidence="1 2">ATCC 23834</strain>
    </source>
</reference>
<name>C0DTY7_EIKCO</name>
<gene>
    <name evidence="1" type="ORF">EIKCOROL_00818</name>
</gene>
<dbReference type="AlphaFoldDB" id="C0DTY7"/>
<dbReference type="EMBL" id="ACEA01000017">
    <property type="protein sequence ID" value="EEG24185.1"/>
    <property type="molecule type" value="Genomic_DNA"/>
</dbReference>
<dbReference type="HOGENOM" id="CLU_3215600_0_0_4"/>
<organism evidence="1 2">
    <name type="scientific">Eikenella corrodens ATCC 23834</name>
    <dbReference type="NCBI Taxonomy" id="546274"/>
    <lineage>
        <taxon>Bacteria</taxon>
        <taxon>Pseudomonadati</taxon>
        <taxon>Pseudomonadota</taxon>
        <taxon>Betaproteobacteria</taxon>
        <taxon>Neisseriales</taxon>
        <taxon>Neisseriaceae</taxon>
        <taxon>Eikenella</taxon>
    </lineage>
</organism>
<evidence type="ECO:0000313" key="2">
    <source>
        <dbReference type="Proteomes" id="UP000005837"/>
    </source>
</evidence>
<sequence length="44" mass="5225">MPDRIRCILFTTRHSYMLGRSKRLPENFQVASLSFQQANRLTLQ</sequence>
<proteinExistence type="predicted"/>
<protein>
    <submittedName>
        <fullName evidence="1">Uncharacterized protein</fullName>
    </submittedName>
</protein>
<comment type="caution">
    <text evidence="1">The sequence shown here is derived from an EMBL/GenBank/DDBJ whole genome shotgun (WGS) entry which is preliminary data.</text>
</comment>